<keyword evidence="2" id="KW-1133">Transmembrane helix</keyword>
<keyword evidence="5" id="KW-1185">Reference proteome</keyword>
<keyword evidence="3" id="KW-0732">Signal</keyword>
<protein>
    <recommendedName>
        <fullName evidence="6">Gram-positive cocci surface proteins LPxTG domain-containing protein</fullName>
    </recommendedName>
</protein>
<feature type="transmembrane region" description="Helical" evidence="2">
    <location>
        <begin position="231"/>
        <end position="253"/>
    </location>
</feature>
<sequence length="266" mass="26628">MTITPCVRRVLAAAALVFGAGLAPLAVSSAALADSDALPSHTPSAAAMPRPSAEALLPGEEPLPSDGGGDVPVPPCPEEGCWTSGGDGEDEEEWPVDGCVGDACDPEEEWTELDSGCFWYSGSPGHVYCPGEEHPVPLDEDGCYEHDGRVHCLGEVPGGQPEPCGAGECPVDGGPDCPITHVSAECRPTTPGDEPEDEPGTTPEDEPGATPGDEPGAAPRPGGGLPVTGPGLALVAGVGGLLTAVGAGGLLLYRRRGGRDGAGTAE</sequence>
<dbReference type="EMBL" id="CP051627">
    <property type="protein sequence ID" value="UPT22478.1"/>
    <property type="molecule type" value="Genomic_DNA"/>
</dbReference>
<dbReference type="RefSeq" id="WP_248590966.1">
    <property type="nucleotide sequence ID" value="NZ_BAABEB010000019.1"/>
</dbReference>
<evidence type="ECO:0008006" key="6">
    <source>
        <dbReference type="Google" id="ProtNLM"/>
    </source>
</evidence>
<proteinExistence type="predicted"/>
<gene>
    <name evidence="4" type="ORF">FOF52_17170</name>
</gene>
<feature type="compositionally biased region" description="Low complexity" evidence="1">
    <location>
        <begin position="208"/>
        <end position="220"/>
    </location>
</feature>
<evidence type="ECO:0000256" key="2">
    <source>
        <dbReference type="SAM" id="Phobius"/>
    </source>
</evidence>
<evidence type="ECO:0000256" key="1">
    <source>
        <dbReference type="SAM" id="MobiDB-lite"/>
    </source>
</evidence>
<feature type="signal peptide" evidence="3">
    <location>
        <begin position="1"/>
        <end position="33"/>
    </location>
</feature>
<feature type="region of interest" description="Disordered" evidence="1">
    <location>
        <begin position="36"/>
        <end position="93"/>
    </location>
</feature>
<keyword evidence="2" id="KW-0472">Membrane</keyword>
<dbReference type="Proteomes" id="UP000832041">
    <property type="component" value="Chromosome"/>
</dbReference>
<organism evidence="4 5">
    <name type="scientific">Thermobifida alba</name>
    <name type="common">Thermomonospora alba</name>
    <dbReference type="NCBI Taxonomy" id="53522"/>
    <lineage>
        <taxon>Bacteria</taxon>
        <taxon>Bacillati</taxon>
        <taxon>Actinomycetota</taxon>
        <taxon>Actinomycetes</taxon>
        <taxon>Streptosporangiales</taxon>
        <taxon>Nocardiopsidaceae</taxon>
        <taxon>Thermobifida</taxon>
    </lineage>
</organism>
<feature type="region of interest" description="Disordered" evidence="1">
    <location>
        <begin position="180"/>
        <end position="233"/>
    </location>
</feature>
<keyword evidence="2" id="KW-0812">Transmembrane</keyword>
<evidence type="ECO:0000313" key="4">
    <source>
        <dbReference type="EMBL" id="UPT22478.1"/>
    </source>
</evidence>
<name>A0ABY4L7N8_THEAE</name>
<feature type="compositionally biased region" description="Acidic residues" evidence="1">
    <location>
        <begin position="193"/>
        <end position="207"/>
    </location>
</feature>
<feature type="chain" id="PRO_5047193767" description="Gram-positive cocci surface proteins LPxTG domain-containing protein" evidence="3">
    <location>
        <begin position="34"/>
        <end position="266"/>
    </location>
</feature>
<accession>A0ABY4L7N8</accession>
<reference evidence="4 5" key="1">
    <citation type="submission" date="2020-04" db="EMBL/GenBank/DDBJ databases">
        <title>Thermobifida alba genome sequencing and assembly.</title>
        <authorList>
            <person name="Luzics S."/>
            <person name="Horvath B."/>
            <person name="Nagy I."/>
            <person name="Toth A."/>
            <person name="Nagy I."/>
            <person name="Kukolya J."/>
        </authorList>
    </citation>
    <scope>NUCLEOTIDE SEQUENCE [LARGE SCALE GENOMIC DNA]</scope>
    <source>
        <strain evidence="4 5">DSM 43795</strain>
    </source>
</reference>
<evidence type="ECO:0000313" key="5">
    <source>
        <dbReference type="Proteomes" id="UP000832041"/>
    </source>
</evidence>
<evidence type="ECO:0000256" key="3">
    <source>
        <dbReference type="SAM" id="SignalP"/>
    </source>
</evidence>